<keyword evidence="1" id="KW-1133">Transmembrane helix</keyword>
<organism evidence="2">
    <name type="scientific">marine sediment metagenome</name>
    <dbReference type="NCBI Taxonomy" id="412755"/>
    <lineage>
        <taxon>unclassified sequences</taxon>
        <taxon>metagenomes</taxon>
        <taxon>ecological metagenomes</taxon>
    </lineage>
</organism>
<dbReference type="EMBL" id="BARV01000621">
    <property type="protein sequence ID" value="GAI00614.1"/>
    <property type="molecule type" value="Genomic_DNA"/>
</dbReference>
<protein>
    <submittedName>
        <fullName evidence="2">Uncharacterized protein</fullName>
    </submittedName>
</protein>
<keyword evidence="1" id="KW-0812">Transmembrane</keyword>
<gene>
    <name evidence="2" type="ORF">S06H3_02201</name>
</gene>
<evidence type="ECO:0000313" key="2">
    <source>
        <dbReference type="EMBL" id="GAI00614.1"/>
    </source>
</evidence>
<reference evidence="2" key="1">
    <citation type="journal article" date="2014" name="Front. Microbiol.">
        <title>High frequency of phylogenetically diverse reductive dehalogenase-homologous genes in deep subseafloor sedimentary metagenomes.</title>
        <authorList>
            <person name="Kawai M."/>
            <person name="Futagami T."/>
            <person name="Toyoda A."/>
            <person name="Takaki Y."/>
            <person name="Nishi S."/>
            <person name="Hori S."/>
            <person name="Arai W."/>
            <person name="Tsubouchi T."/>
            <person name="Morono Y."/>
            <person name="Uchiyama I."/>
            <person name="Ito T."/>
            <person name="Fujiyama A."/>
            <person name="Inagaki F."/>
            <person name="Takami H."/>
        </authorList>
    </citation>
    <scope>NUCLEOTIDE SEQUENCE</scope>
    <source>
        <strain evidence="2">Expedition CK06-06</strain>
    </source>
</reference>
<evidence type="ECO:0000256" key="1">
    <source>
        <dbReference type="SAM" id="Phobius"/>
    </source>
</evidence>
<feature type="transmembrane region" description="Helical" evidence="1">
    <location>
        <begin position="6"/>
        <end position="24"/>
    </location>
</feature>
<comment type="caution">
    <text evidence="2">The sequence shown here is derived from an EMBL/GenBank/DDBJ whole genome shotgun (WGS) entry which is preliminary data.</text>
</comment>
<proteinExistence type="predicted"/>
<accession>X1M2K5</accession>
<keyword evidence="1" id="KW-0472">Membrane</keyword>
<sequence length="48" mass="5497">MNMENLVEIVIQYGIAGLALWMMYSITFNHLVAIETLLQDIKDILSRA</sequence>
<name>X1M2K5_9ZZZZ</name>
<dbReference type="AlphaFoldDB" id="X1M2K5"/>